<protein>
    <recommendedName>
        <fullName evidence="1">Aminotransferase-like plant mobile domain-containing protein</fullName>
    </recommendedName>
</protein>
<dbReference type="PANTHER" id="PTHR46033">
    <property type="entry name" value="PROTEIN MAIN-LIKE 2"/>
    <property type="match status" value="1"/>
</dbReference>
<keyword evidence="3" id="KW-1185">Reference proteome</keyword>
<dbReference type="Pfam" id="PF10536">
    <property type="entry name" value="PMD"/>
    <property type="match status" value="1"/>
</dbReference>
<comment type="caution">
    <text evidence="2">The sequence shown here is derived from an EMBL/GenBank/DDBJ whole genome shotgun (WGS) entry which is preliminary data.</text>
</comment>
<dbReference type="InterPro" id="IPR019557">
    <property type="entry name" value="AminoTfrase-like_pln_mobile"/>
</dbReference>
<gene>
    <name evidence="2" type="ORF">PVK06_025423</name>
</gene>
<feature type="domain" description="Aminotransferase-like plant mobile" evidence="1">
    <location>
        <begin position="6"/>
        <end position="90"/>
    </location>
</feature>
<sequence length="102" mass="11570">MGCKPNPTLINALVERWRPETHIFHLPCDKCTITLEDLTLQFDLPVDGLVVMGSMVVPSKEDLCETSLEKMLNKFQGGQIDMKWLKTNFKDLPLNAPNVVKE</sequence>
<proteinExistence type="predicted"/>
<name>A0ABR0PGJ2_GOSAR</name>
<evidence type="ECO:0000313" key="3">
    <source>
        <dbReference type="Proteomes" id="UP001358586"/>
    </source>
</evidence>
<evidence type="ECO:0000313" key="2">
    <source>
        <dbReference type="EMBL" id="KAK5820376.1"/>
    </source>
</evidence>
<accession>A0ABR0PGJ2</accession>
<dbReference type="EMBL" id="JARKNE010000007">
    <property type="protein sequence ID" value="KAK5820376.1"/>
    <property type="molecule type" value="Genomic_DNA"/>
</dbReference>
<organism evidence="2 3">
    <name type="scientific">Gossypium arboreum</name>
    <name type="common">Tree cotton</name>
    <name type="synonym">Gossypium nanking</name>
    <dbReference type="NCBI Taxonomy" id="29729"/>
    <lineage>
        <taxon>Eukaryota</taxon>
        <taxon>Viridiplantae</taxon>
        <taxon>Streptophyta</taxon>
        <taxon>Embryophyta</taxon>
        <taxon>Tracheophyta</taxon>
        <taxon>Spermatophyta</taxon>
        <taxon>Magnoliopsida</taxon>
        <taxon>eudicotyledons</taxon>
        <taxon>Gunneridae</taxon>
        <taxon>Pentapetalae</taxon>
        <taxon>rosids</taxon>
        <taxon>malvids</taxon>
        <taxon>Malvales</taxon>
        <taxon>Malvaceae</taxon>
        <taxon>Malvoideae</taxon>
        <taxon>Gossypium</taxon>
    </lineage>
</organism>
<evidence type="ECO:0000259" key="1">
    <source>
        <dbReference type="Pfam" id="PF10536"/>
    </source>
</evidence>
<dbReference type="PANTHER" id="PTHR46033:SF8">
    <property type="entry name" value="PROTEIN MAINTENANCE OF MERISTEMS-LIKE"/>
    <property type="match status" value="1"/>
</dbReference>
<dbReference type="Proteomes" id="UP001358586">
    <property type="component" value="Chromosome 7"/>
</dbReference>
<reference evidence="2 3" key="1">
    <citation type="submission" date="2023-03" db="EMBL/GenBank/DDBJ databases">
        <title>WGS of Gossypium arboreum.</title>
        <authorList>
            <person name="Yu D."/>
        </authorList>
    </citation>
    <scope>NUCLEOTIDE SEQUENCE [LARGE SCALE GENOMIC DNA]</scope>
    <source>
        <tissue evidence="2">Leaf</tissue>
    </source>
</reference>
<dbReference type="InterPro" id="IPR044824">
    <property type="entry name" value="MAIN-like"/>
</dbReference>